<dbReference type="Proteomes" id="UP000219688">
    <property type="component" value="Unassembled WGS sequence"/>
</dbReference>
<keyword evidence="2" id="KW-1185">Reference proteome</keyword>
<gene>
    <name evidence="1" type="ORF">SAMN05421879_106105</name>
</gene>
<dbReference type="AlphaFoldDB" id="A0A285VRQ6"/>
<organism evidence="1 2">
    <name type="scientific">Ornithinimicrobium cerasi</name>
    <dbReference type="NCBI Taxonomy" id="2248773"/>
    <lineage>
        <taxon>Bacteria</taxon>
        <taxon>Bacillati</taxon>
        <taxon>Actinomycetota</taxon>
        <taxon>Actinomycetes</taxon>
        <taxon>Micrococcales</taxon>
        <taxon>Ornithinimicrobiaceae</taxon>
        <taxon>Ornithinimicrobium</taxon>
    </lineage>
</organism>
<evidence type="ECO:0000313" key="2">
    <source>
        <dbReference type="Proteomes" id="UP000219688"/>
    </source>
</evidence>
<dbReference type="EMBL" id="OBQK01000006">
    <property type="protein sequence ID" value="SOC55906.1"/>
    <property type="molecule type" value="Genomic_DNA"/>
</dbReference>
<sequence length="95" mass="9876">MARCQECRRQVAGAGSTTVSGRRLCGECHGRLAAHAGAASSLAAGDGVGDALVTGMSTRAYAGAFTGEAGAARARAARLRATRGFWRRLWVRVVR</sequence>
<protein>
    <submittedName>
        <fullName evidence="1">Uncharacterized protein</fullName>
    </submittedName>
</protein>
<reference evidence="2" key="1">
    <citation type="submission" date="2017-08" db="EMBL/GenBank/DDBJ databases">
        <authorList>
            <person name="Varghese N."/>
            <person name="Submissions S."/>
        </authorList>
    </citation>
    <scope>NUCLEOTIDE SEQUENCE [LARGE SCALE GENOMIC DNA]</scope>
    <source>
        <strain evidence="2">USBA17B2</strain>
    </source>
</reference>
<evidence type="ECO:0000313" key="1">
    <source>
        <dbReference type="EMBL" id="SOC55906.1"/>
    </source>
</evidence>
<accession>A0A285VRQ6</accession>
<name>A0A285VRQ6_9MICO</name>
<dbReference type="RefSeq" id="WP_097188260.1">
    <property type="nucleotide sequence ID" value="NZ_OBQK01000006.1"/>
</dbReference>
<proteinExistence type="predicted"/>